<evidence type="ECO:0000256" key="1">
    <source>
        <dbReference type="ARBA" id="ARBA00000695"/>
    </source>
</evidence>
<evidence type="ECO:0000313" key="12">
    <source>
        <dbReference type="EMBL" id="MFC5227582.1"/>
    </source>
</evidence>
<evidence type="ECO:0000256" key="6">
    <source>
        <dbReference type="ARBA" id="ARBA00022525"/>
    </source>
</evidence>
<dbReference type="EC" id="4.2.2.2" evidence="5 10"/>
<keyword evidence="8 10" id="KW-0106">Calcium</keyword>
<keyword evidence="6 10" id="KW-0964">Secreted</keyword>
<comment type="cofactor">
    <cofactor evidence="2 10">
        <name>Ca(2+)</name>
        <dbReference type="ChEBI" id="CHEBI:29108"/>
    </cofactor>
</comment>
<evidence type="ECO:0000256" key="2">
    <source>
        <dbReference type="ARBA" id="ARBA00001913"/>
    </source>
</evidence>
<keyword evidence="9 10" id="KW-0456">Lyase</keyword>
<evidence type="ECO:0000256" key="3">
    <source>
        <dbReference type="ARBA" id="ARBA00004613"/>
    </source>
</evidence>
<evidence type="ECO:0000256" key="9">
    <source>
        <dbReference type="ARBA" id="ARBA00023239"/>
    </source>
</evidence>
<feature type="compositionally biased region" description="Low complexity" evidence="11">
    <location>
        <begin position="1"/>
        <end position="48"/>
    </location>
</feature>
<organism evidence="12 13">
    <name type="scientific">Streptomyces fimbriatus</name>
    <dbReference type="NCBI Taxonomy" id="68197"/>
    <lineage>
        <taxon>Bacteria</taxon>
        <taxon>Bacillati</taxon>
        <taxon>Actinomycetota</taxon>
        <taxon>Actinomycetes</taxon>
        <taxon>Kitasatosporales</taxon>
        <taxon>Streptomycetaceae</taxon>
        <taxon>Streptomyces</taxon>
    </lineage>
</organism>
<evidence type="ECO:0000256" key="7">
    <source>
        <dbReference type="ARBA" id="ARBA00022729"/>
    </source>
</evidence>
<comment type="catalytic activity">
    <reaction evidence="1 10">
        <text>Eliminative cleavage of (1-&gt;4)-alpha-D-galacturonan to give oligosaccharides with 4-deoxy-alpha-D-galact-4-enuronosyl groups at their non-reducing ends.</text>
        <dbReference type="EC" id="4.2.2.2"/>
    </reaction>
</comment>
<comment type="subcellular location">
    <subcellularLocation>
        <location evidence="3 10">Secreted</location>
    </subcellularLocation>
</comment>
<dbReference type="PANTHER" id="PTHR33407:SF9">
    <property type="entry name" value="PECTATE LYASE F-RELATED"/>
    <property type="match status" value="1"/>
</dbReference>
<reference evidence="13" key="1">
    <citation type="journal article" date="2019" name="Int. J. Syst. Evol. Microbiol.">
        <title>The Global Catalogue of Microorganisms (GCM) 10K type strain sequencing project: providing services to taxonomists for standard genome sequencing and annotation.</title>
        <authorList>
            <consortium name="The Broad Institute Genomics Platform"/>
            <consortium name="The Broad Institute Genome Sequencing Center for Infectious Disease"/>
            <person name="Wu L."/>
            <person name="Ma J."/>
        </authorList>
    </citation>
    <scope>NUCLEOTIDE SEQUENCE [LARGE SCALE GENOMIC DNA]</scope>
    <source>
        <strain evidence="13">CCM 8479</strain>
    </source>
</reference>
<dbReference type="GO" id="GO:0030570">
    <property type="term" value="F:pectate lyase activity"/>
    <property type="evidence" value="ECO:0007669"/>
    <property type="project" value="UniProtKB-EC"/>
</dbReference>
<comment type="function">
    <text evidence="10">Catalyzes the depolymerization of both polygalacturonate and pectins of methyl esterification degree from 22 to 89%, with an endo mode of action. In contrast to the majority of pectate lyases, displays high activity on highly methylated pectins.</text>
</comment>
<evidence type="ECO:0000256" key="4">
    <source>
        <dbReference type="ARBA" id="ARBA00006463"/>
    </source>
</evidence>
<feature type="compositionally biased region" description="Basic and acidic residues" evidence="11">
    <location>
        <begin position="278"/>
        <end position="287"/>
    </location>
</feature>
<dbReference type="InterPro" id="IPR012334">
    <property type="entry name" value="Pectin_lyas_fold"/>
</dbReference>
<name>A0ABW0DDS4_STRFI</name>
<comment type="similarity">
    <text evidence="4 10">Belongs to the polysaccharide lyase 3 family.</text>
</comment>
<feature type="region of interest" description="Disordered" evidence="11">
    <location>
        <begin position="259"/>
        <end position="287"/>
    </location>
</feature>
<dbReference type="SUPFAM" id="SSF51126">
    <property type="entry name" value="Pectin lyase-like"/>
    <property type="match status" value="1"/>
</dbReference>
<dbReference type="Pfam" id="PF03211">
    <property type="entry name" value="Pectate_lyase"/>
    <property type="match status" value="1"/>
</dbReference>
<evidence type="ECO:0000256" key="8">
    <source>
        <dbReference type="ARBA" id="ARBA00022837"/>
    </source>
</evidence>
<dbReference type="Gene3D" id="2.160.20.10">
    <property type="entry name" value="Single-stranded right-handed beta-helix, Pectin lyase-like"/>
    <property type="match status" value="1"/>
</dbReference>
<feature type="region of interest" description="Disordered" evidence="11">
    <location>
        <begin position="1"/>
        <end position="70"/>
    </location>
</feature>
<sequence length="287" mass="29244">MNGSTPPANPTASTSASPSTAPSASPSTAPSASATVPPSASASTTAPADGKPSAGTGFASWPTPTDEQPVSSTIEVKGEYDGSLKRFHGSGALGGSGQGEGQDPLFELADGATLKNVILGAPAADGVHCTGSCTLINVWWEDVGEDAASFKGKSSSARYEVIGGGARKADDKVFQHNGAGTLTIRDFQVSDFGKLYRSCGNCGTQYQRHLVVDNVLVTSPGKVLAGVNANYGDTATLSGVKIVGDSKKKIVVCERFKGNDSGDEPTSLGSGPDGRSCLYRDSDVTYQ</sequence>
<dbReference type="EMBL" id="JBHSKL010000033">
    <property type="protein sequence ID" value="MFC5227582.1"/>
    <property type="molecule type" value="Genomic_DNA"/>
</dbReference>
<dbReference type="RefSeq" id="WP_381573002.1">
    <property type="nucleotide sequence ID" value="NZ_BAAASS010000007.1"/>
</dbReference>
<evidence type="ECO:0000313" key="13">
    <source>
        <dbReference type="Proteomes" id="UP001596156"/>
    </source>
</evidence>
<dbReference type="PANTHER" id="PTHR33407">
    <property type="entry name" value="PECTATE LYASE F-RELATED"/>
    <property type="match status" value="1"/>
</dbReference>
<evidence type="ECO:0000256" key="5">
    <source>
        <dbReference type="ARBA" id="ARBA00012272"/>
    </source>
</evidence>
<gene>
    <name evidence="12" type="ORF">ACFPN6_24055</name>
</gene>
<dbReference type="InterPro" id="IPR004898">
    <property type="entry name" value="Pectate_lyase_PlyH/PlyE-like"/>
</dbReference>
<evidence type="ECO:0000256" key="11">
    <source>
        <dbReference type="SAM" id="MobiDB-lite"/>
    </source>
</evidence>
<comment type="caution">
    <text evidence="12">The sequence shown here is derived from an EMBL/GenBank/DDBJ whole genome shotgun (WGS) entry which is preliminary data.</text>
</comment>
<dbReference type="InterPro" id="IPR011050">
    <property type="entry name" value="Pectin_lyase_fold/virulence"/>
</dbReference>
<keyword evidence="7" id="KW-0732">Signal</keyword>
<protein>
    <recommendedName>
        <fullName evidence="5 10">Pectate lyase</fullName>
        <ecNumber evidence="5 10">4.2.2.2</ecNumber>
    </recommendedName>
</protein>
<proteinExistence type="inferred from homology"/>
<keyword evidence="13" id="KW-1185">Reference proteome</keyword>
<accession>A0ABW0DDS4</accession>
<evidence type="ECO:0000256" key="10">
    <source>
        <dbReference type="RuleBase" id="RU367009"/>
    </source>
</evidence>
<dbReference type="Proteomes" id="UP001596156">
    <property type="component" value="Unassembled WGS sequence"/>
</dbReference>